<comment type="subcellular location">
    <subcellularLocation>
        <location evidence="1">Cell membrane</location>
    </subcellularLocation>
</comment>
<keyword evidence="4 11" id="KW-0808">Transferase</keyword>
<evidence type="ECO:0000259" key="10">
    <source>
        <dbReference type="Pfam" id="PF02397"/>
    </source>
</evidence>
<dbReference type="PANTHER" id="PTHR30576:SF4">
    <property type="entry name" value="UNDECAPRENYL-PHOSPHATE GALACTOSE PHOSPHOTRANSFERASE"/>
    <property type="match status" value="1"/>
</dbReference>
<evidence type="ECO:0000256" key="1">
    <source>
        <dbReference type="ARBA" id="ARBA00004236"/>
    </source>
</evidence>
<keyword evidence="8" id="KW-0270">Exopolysaccharide synthesis</keyword>
<protein>
    <submittedName>
        <fullName evidence="11">Sugar transferase involved in LPS biosynthesis (Colanic, teichoic acid)</fullName>
    </submittedName>
</protein>
<keyword evidence="5 9" id="KW-0812">Transmembrane</keyword>
<evidence type="ECO:0000256" key="4">
    <source>
        <dbReference type="ARBA" id="ARBA00022679"/>
    </source>
</evidence>
<proteinExistence type="inferred from homology"/>
<keyword evidence="12" id="KW-1185">Reference proteome</keyword>
<dbReference type="PANTHER" id="PTHR30576">
    <property type="entry name" value="COLANIC BIOSYNTHESIS UDP-GLUCOSE LIPID CARRIER TRANSFERASE"/>
    <property type="match status" value="1"/>
</dbReference>
<evidence type="ECO:0000256" key="6">
    <source>
        <dbReference type="ARBA" id="ARBA00022989"/>
    </source>
</evidence>
<name>A0A1I0RSK0_9RHOB</name>
<organism evidence="11 12">
    <name type="scientific">Cognatiyoonia koreensis</name>
    <dbReference type="NCBI Taxonomy" id="364200"/>
    <lineage>
        <taxon>Bacteria</taxon>
        <taxon>Pseudomonadati</taxon>
        <taxon>Pseudomonadota</taxon>
        <taxon>Alphaproteobacteria</taxon>
        <taxon>Rhodobacterales</taxon>
        <taxon>Paracoccaceae</taxon>
        <taxon>Cognatiyoonia</taxon>
    </lineage>
</organism>
<feature type="transmembrane region" description="Helical" evidence="9">
    <location>
        <begin position="37"/>
        <end position="63"/>
    </location>
</feature>
<feature type="domain" description="Bacterial sugar transferase" evidence="10">
    <location>
        <begin position="35"/>
        <end position="224"/>
    </location>
</feature>
<gene>
    <name evidence="11" type="ORF">SAMN04488515_3171</name>
</gene>
<evidence type="ECO:0000256" key="3">
    <source>
        <dbReference type="ARBA" id="ARBA00022475"/>
    </source>
</evidence>
<keyword evidence="7 9" id="KW-0472">Membrane</keyword>
<evidence type="ECO:0000256" key="2">
    <source>
        <dbReference type="ARBA" id="ARBA00006464"/>
    </source>
</evidence>
<keyword evidence="3" id="KW-1003">Cell membrane</keyword>
<evidence type="ECO:0000313" key="12">
    <source>
        <dbReference type="Proteomes" id="UP000199167"/>
    </source>
</evidence>
<dbReference type="STRING" id="364200.SAMN04488515_3171"/>
<evidence type="ECO:0000256" key="9">
    <source>
        <dbReference type="SAM" id="Phobius"/>
    </source>
</evidence>
<dbReference type="GO" id="GO:0016780">
    <property type="term" value="F:phosphotransferase activity, for other substituted phosphate groups"/>
    <property type="evidence" value="ECO:0007669"/>
    <property type="project" value="TreeGrafter"/>
</dbReference>
<reference evidence="11 12" key="1">
    <citation type="submission" date="2016-10" db="EMBL/GenBank/DDBJ databases">
        <authorList>
            <person name="de Groot N.N."/>
        </authorList>
    </citation>
    <scope>NUCLEOTIDE SEQUENCE [LARGE SCALE GENOMIC DNA]</scope>
    <source>
        <strain evidence="11 12">DSM 17925</strain>
    </source>
</reference>
<dbReference type="GO" id="GO:0000271">
    <property type="term" value="P:polysaccharide biosynthetic process"/>
    <property type="evidence" value="ECO:0007669"/>
    <property type="project" value="UniProtKB-KW"/>
</dbReference>
<dbReference type="InterPro" id="IPR003362">
    <property type="entry name" value="Bact_transf"/>
</dbReference>
<sequence length="228" mass="25944">MTFYSVDLRQPKQAEQIIVEPKRSLQKMMYRAYGKRLLDLILVIGTAPVTVPVIALLAIAVLITGQSPFYVQQRIGLNGKIFLMFKLRTMLPNAEKRLELYLKDNPDARAEWDSKQKLLEDPRVTPIGNWLRKTSLDELPQLINVLNGSMSLVGPRPMMPEQKAQYKGAAYYRLRPGMTGLWQVSDRNDCEFTGRVRFDEIYGRMVSLTTDIRVLAQTVVVVIKGTGV</sequence>
<dbReference type="GO" id="GO:0005886">
    <property type="term" value="C:plasma membrane"/>
    <property type="evidence" value="ECO:0007669"/>
    <property type="project" value="UniProtKB-SubCell"/>
</dbReference>
<dbReference type="EMBL" id="FOIZ01000002">
    <property type="protein sequence ID" value="SEW44238.1"/>
    <property type="molecule type" value="Genomic_DNA"/>
</dbReference>
<dbReference type="Pfam" id="PF02397">
    <property type="entry name" value="Bac_transf"/>
    <property type="match status" value="1"/>
</dbReference>
<dbReference type="OrthoDB" id="9808602at2"/>
<comment type="similarity">
    <text evidence="2">Belongs to the bacterial sugar transferase family.</text>
</comment>
<evidence type="ECO:0000313" key="11">
    <source>
        <dbReference type="EMBL" id="SEW44238.1"/>
    </source>
</evidence>
<dbReference type="RefSeq" id="WP_089996834.1">
    <property type="nucleotide sequence ID" value="NZ_FOIZ01000002.1"/>
</dbReference>
<evidence type="ECO:0000256" key="7">
    <source>
        <dbReference type="ARBA" id="ARBA00023136"/>
    </source>
</evidence>
<accession>A0A1I0RSK0</accession>
<dbReference type="AlphaFoldDB" id="A0A1I0RSK0"/>
<evidence type="ECO:0000256" key="8">
    <source>
        <dbReference type="ARBA" id="ARBA00023169"/>
    </source>
</evidence>
<dbReference type="Proteomes" id="UP000199167">
    <property type="component" value="Unassembled WGS sequence"/>
</dbReference>
<evidence type="ECO:0000256" key="5">
    <source>
        <dbReference type="ARBA" id="ARBA00022692"/>
    </source>
</evidence>
<keyword evidence="6 9" id="KW-1133">Transmembrane helix</keyword>